<reference evidence="10 11" key="1">
    <citation type="journal article" date="2014" name="BMC Genomics">
        <title>Comparison of environmental and isolate Sulfobacillus genomes reveals diverse carbon, sulfur, nitrogen, and hydrogen metabolisms.</title>
        <authorList>
            <person name="Justice N.B."/>
            <person name="Norman A."/>
            <person name="Brown C.T."/>
            <person name="Singh A."/>
            <person name="Thomas B.C."/>
            <person name="Banfield J.F."/>
        </authorList>
    </citation>
    <scope>NUCLEOTIDE SEQUENCE [LARGE SCALE GENOMIC DNA]</scope>
    <source>
        <strain evidence="10">AMDSBA4</strain>
    </source>
</reference>
<keyword evidence="3" id="KW-0813">Transport</keyword>
<dbReference type="NCBIfam" id="TIGR00739">
    <property type="entry name" value="yajC"/>
    <property type="match status" value="1"/>
</dbReference>
<evidence type="ECO:0000256" key="2">
    <source>
        <dbReference type="ARBA" id="ARBA00006742"/>
    </source>
</evidence>
<dbReference type="PANTHER" id="PTHR33909:SF1">
    <property type="entry name" value="SEC TRANSLOCON ACCESSORY COMPLEX SUBUNIT YAJC"/>
    <property type="match status" value="1"/>
</dbReference>
<gene>
    <name evidence="10" type="primary">yajC</name>
    <name evidence="10" type="ORF">C7B46_13455</name>
</gene>
<dbReference type="SMART" id="SM01323">
    <property type="entry name" value="YajC"/>
    <property type="match status" value="1"/>
</dbReference>
<dbReference type="AlphaFoldDB" id="A0A2T2XDN1"/>
<dbReference type="InterPro" id="IPR003849">
    <property type="entry name" value="Preprotein_translocase_YajC"/>
</dbReference>
<evidence type="ECO:0000256" key="1">
    <source>
        <dbReference type="ARBA" id="ARBA00004162"/>
    </source>
</evidence>
<comment type="similarity">
    <text evidence="2">Belongs to the YajC family.</text>
</comment>
<sequence>MTIWMFMQQSRQQKKRQKLQSDIQVGEEVYTVGGMIGTVVAMDSNKLTIKLADNVEVPVLRSAIAGKYQQS</sequence>
<proteinExistence type="inferred from homology"/>
<keyword evidence="5" id="KW-0812">Transmembrane</keyword>
<keyword evidence="6" id="KW-0653">Protein transport</keyword>
<dbReference type="GO" id="GO:0005886">
    <property type="term" value="C:plasma membrane"/>
    <property type="evidence" value="ECO:0007669"/>
    <property type="project" value="UniProtKB-SubCell"/>
</dbReference>
<dbReference type="Pfam" id="PF02699">
    <property type="entry name" value="YajC"/>
    <property type="match status" value="1"/>
</dbReference>
<evidence type="ECO:0000256" key="4">
    <source>
        <dbReference type="ARBA" id="ARBA00022475"/>
    </source>
</evidence>
<keyword evidence="7" id="KW-1133">Transmembrane helix</keyword>
<keyword evidence="4" id="KW-1003">Cell membrane</keyword>
<protein>
    <submittedName>
        <fullName evidence="10">Preprotein translocase subunit YajC</fullName>
    </submittedName>
</protein>
<comment type="subcellular location">
    <subcellularLocation>
        <location evidence="1">Cell membrane</location>
        <topology evidence="1">Single-pass membrane protein</topology>
    </subcellularLocation>
</comment>
<evidence type="ECO:0000256" key="8">
    <source>
        <dbReference type="ARBA" id="ARBA00023010"/>
    </source>
</evidence>
<evidence type="ECO:0000256" key="7">
    <source>
        <dbReference type="ARBA" id="ARBA00022989"/>
    </source>
</evidence>
<dbReference type="PANTHER" id="PTHR33909">
    <property type="entry name" value="SEC TRANSLOCON ACCESSORY COMPLEX SUBUNIT YAJC"/>
    <property type="match status" value="1"/>
</dbReference>
<evidence type="ECO:0000256" key="9">
    <source>
        <dbReference type="ARBA" id="ARBA00023136"/>
    </source>
</evidence>
<dbReference type="GO" id="GO:0015031">
    <property type="term" value="P:protein transport"/>
    <property type="evidence" value="ECO:0007669"/>
    <property type="project" value="UniProtKB-KW"/>
</dbReference>
<evidence type="ECO:0000256" key="3">
    <source>
        <dbReference type="ARBA" id="ARBA00022448"/>
    </source>
</evidence>
<evidence type="ECO:0000313" key="11">
    <source>
        <dbReference type="Proteomes" id="UP000242972"/>
    </source>
</evidence>
<dbReference type="Proteomes" id="UP000242972">
    <property type="component" value="Unassembled WGS sequence"/>
</dbReference>
<evidence type="ECO:0000256" key="5">
    <source>
        <dbReference type="ARBA" id="ARBA00022692"/>
    </source>
</evidence>
<accession>A0A2T2XDN1</accession>
<evidence type="ECO:0000256" key="6">
    <source>
        <dbReference type="ARBA" id="ARBA00022927"/>
    </source>
</evidence>
<comment type="caution">
    <text evidence="10">The sequence shown here is derived from an EMBL/GenBank/DDBJ whole genome shotgun (WGS) entry which is preliminary data.</text>
</comment>
<evidence type="ECO:0000313" key="10">
    <source>
        <dbReference type="EMBL" id="PSR32621.1"/>
    </source>
</evidence>
<keyword evidence="9" id="KW-0472">Membrane</keyword>
<keyword evidence="8" id="KW-0811">Translocation</keyword>
<name>A0A2T2XDN1_9FIRM</name>
<organism evidence="10 11">
    <name type="scientific">Sulfobacillus benefaciens</name>
    <dbReference type="NCBI Taxonomy" id="453960"/>
    <lineage>
        <taxon>Bacteria</taxon>
        <taxon>Bacillati</taxon>
        <taxon>Bacillota</taxon>
        <taxon>Clostridia</taxon>
        <taxon>Eubacteriales</taxon>
        <taxon>Clostridiales Family XVII. Incertae Sedis</taxon>
        <taxon>Sulfobacillus</taxon>
    </lineage>
</organism>
<dbReference type="EMBL" id="PXYW01000034">
    <property type="protein sequence ID" value="PSR32621.1"/>
    <property type="molecule type" value="Genomic_DNA"/>
</dbReference>